<dbReference type="GO" id="GO:0003700">
    <property type="term" value="F:DNA-binding transcription factor activity"/>
    <property type="evidence" value="ECO:0007669"/>
    <property type="project" value="InterPro"/>
</dbReference>
<dbReference type="Gene3D" id="1.10.10.10">
    <property type="entry name" value="Winged helix-like DNA-binding domain superfamily/Winged helix DNA-binding domain"/>
    <property type="match status" value="1"/>
</dbReference>
<dbReference type="GO" id="GO:0043565">
    <property type="term" value="F:sequence-specific DNA binding"/>
    <property type="evidence" value="ECO:0007669"/>
    <property type="project" value="TreeGrafter"/>
</dbReference>
<dbReference type="InterPro" id="IPR036390">
    <property type="entry name" value="WH_DNA-bd_sf"/>
</dbReference>
<dbReference type="Proteomes" id="UP000273252">
    <property type="component" value="Unassembled WGS sequence"/>
</dbReference>
<evidence type="ECO:0000256" key="2">
    <source>
        <dbReference type="ARBA" id="ARBA00023015"/>
    </source>
</evidence>
<dbReference type="SUPFAM" id="SSF46785">
    <property type="entry name" value="Winged helix' DNA-binding domain"/>
    <property type="match status" value="1"/>
</dbReference>
<keyword evidence="2" id="KW-0805">Transcription regulation</keyword>
<dbReference type="EMBL" id="QVMU01000034">
    <property type="protein sequence ID" value="RJX65360.1"/>
    <property type="molecule type" value="Genomic_DNA"/>
</dbReference>
<keyword evidence="7" id="KW-1185">Reference proteome</keyword>
<dbReference type="Pfam" id="PF03466">
    <property type="entry name" value="LysR_substrate"/>
    <property type="match status" value="1"/>
</dbReference>
<evidence type="ECO:0000256" key="1">
    <source>
        <dbReference type="ARBA" id="ARBA00009437"/>
    </source>
</evidence>
<dbReference type="PANTHER" id="PTHR30537">
    <property type="entry name" value="HTH-TYPE TRANSCRIPTIONAL REGULATOR"/>
    <property type="match status" value="1"/>
</dbReference>
<evidence type="ECO:0000313" key="6">
    <source>
        <dbReference type="EMBL" id="RJX65360.1"/>
    </source>
</evidence>
<dbReference type="InterPro" id="IPR005119">
    <property type="entry name" value="LysR_subst-bd"/>
</dbReference>
<evidence type="ECO:0000313" key="7">
    <source>
        <dbReference type="Proteomes" id="UP000273252"/>
    </source>
</evidence>
<dbReference type="RefSeq" id="WP_120035172.1">
    <property type="nucleotide sequence ID" value="NZ_QVMU01000034.1"/>
</dbReference>
<dbReference type="AlphaFoldDB" id="A0A3A6Q7W8"/>
<name>A0A3A6Q7W8_9VIBR</name>
<comment type="similarity">
    <text evidence="1">Belongs to the LysR transcriptional regulatory family.</text>
</comment>
<dbReference type="PANTHER" id="PTHR30537:SF5">
    <property type="entry name" value="HTH-TYPE TRANSCRIPTIONAL ACTIVATOR TTDR-RELATED"/>
    <property type="match status" value="1"/>
</dbReference>
<dbReference type="PROSITE" id="PS50931">
    <property type="entry name" value="HTH_LYSR"/>
    <property type="match status" value="1"/>
</dbReference>
<accession>A0A3A6Q7W8</accession>
<gene>
    <name evidence="6" type="ORF">DZ860_21645</name>
</gene>
<keyword evidence="3" id="KW-0238">DNA-binding</keyword>
<comment type="caution">
    <text evidence="6">The sequence shown here is derived from an EMBL/GenBank/DDBJ whole genome shotgun (WGS) entry which is preliminary data.</text>
</comment>
<keyword evidence="4" id="KW-0804">Transcription</keyword>
<sequence length="315" mass="35563">MLDKAALFIDLVRSGTLHDASVSKGISVSTASRWIKQLEDDLNVKLIIRESKDLTLTQVGKLFYEQFAPIVDESDNVMFRLANQQFEDRGHISVMSTPIYTNHFLVDKLSHYMQLHPNISIKLEVSPWGGESVDQYDITISASSTWDGCNERVKAYVRRDLVCCPFKLVGSPAYLHKSKEIKDLSDIKYHRCVFATSLTGGNDWIFSTNGDIQKVKIPKTFEINDVVLLLKSTLNGVGISYLPSILVDKYIESKQLVHLLPEHGTSEWRLSMYYRSPLVATTVSNNLKEFLINHNDAYLKIISSLGCKADALTQI</sequence>
<dbReference type="Gene3D" id="3.40.190.290">
    <property type="match status" value="1"/>
</dbReference>
<evidence type="ECO:0000256" key="4">
    <source>
        <dbReference type="ARBA" id="ARBA00023163"/>
    </source>
</evidence>
<organism evidence="6 7">
    <name type="scientific">Vibrio sinensis</name>
    <dbReference type="NCBI Taxonomy" id="2302434"/>
    <lineage>
        <taxon>Bacteria</taxon>
        <taxon>Pseudomonadati</taxon>
        <taxon>Pseudomonadota</taxon>
        <taxon>Gammaproteobacteria</taxon>
        <taxon>Vibrionales</taxon>
        <taxon>Vibrionaceae</taxon>
        <taxon>Vibrio</taxon>
    </lineage>
</organism>
<dbReference type="OrthoDB" id="9813056at2"/>
<dbReference type="InterPro" id="IPR036388">
    <property type="entry name" value="WH-like_DNA-bd_sf"/>
</dbReference>
<feature type="domain" description="HTH lysR-type" evidence="5">
    <location>
        <begin position="1"/>
        <end position="57"/>
    </location>
</feature>
<evidence type="ECO:0000256" key="3">
    <source>
        <dbReference type="ARBA" id="ARBA00023125"/>
    </source>
</evidence>
<dbReference type="InterPro" id="IPR058163">
    <property type="entry name" value="LysR-type_TF_proteobact-type"/>
</dbReference>
<proteinExistence type="inferred from homology"/>
<dbReference type="InterPro" id="IPR000847">
    <property type="entry name" value="LysR_HTH_N"/>
</dbReference>
<evidence type="ECO:0000259" key="5">
    <source>
        <dbReference type="PROSITE" id="PS50931"/>
    </source>
</evidence>
<reference evidence="6 7" key="1">
    <citation type="submission" date="2018-08" db="EMBL/GenBank/DDBJ databases">
        <title>Vibrio isolated from the Eastern China Marginal Seas.</title>
        <authorList>
            <person name="Li Y."/>
        </authorList>
    </citation>
    <scope>NUCLEOTIDE SEQUENCE [LARGE SCALE GENOMIC DNA]</scope>
    <source>
        <strain evidence="6 7">BEI233</strain>
    </source>
</reference>
<dbReference type="Pfam" id="PF00126">
    <property type="entry name" value="HTH_1"/>
    <property type="match status" value="1"/>
</dbReference>
<protein>
    <submittedName>
        <fullName evidence="6">LysR family transcriptional regulator</fullName>
    </submittedName>
</protein>
<dbReference type="SUPFAM" id="SSF53850">
    <property type="entry name" value="Periplasmic binding protein-like II"/>
    <property type="match status" value="1"/>
</dbReference>
<dbReference type="GO" id="GO:0006351">
    <property type="term" value="P:DNA-templated transcription"/>
    <property type="evidence" value="ECO:0007669"/>
    <property type="project" value="TreeGrafter"/>
</dbReference>